<evidence type="ECO:0000256" key="3">
    <source>
        <dbReference type="ARBA" id="ARBA00023224"/>
    </source>
</evidence>
<dbReference type="PANTHER" id="PTHR32089:SF112">
    <property type="entry name" value="LYSOZYME-LIKE PROTEIN-RELATED"/>
    <property type="match status" value="1"/>
</dbReference>
<evidence type="ECO:0000256" key="2">
    <source>
        <dbReference type="ARBA" id="ARBA00022519"/>
    </source>
</evidence>
<evidence type="ECO:0000259" key="8">
    <source>
        <dbReference type="PROSITE" id="PS50885"/>
    </source>
</evidence>
<keyword evidence="2" id="KW-0472">Membrane</keyword>
<dbReference type="Proteomes" id="UP000704176">
    <property type="component" value="Unassembled WGS sequence"/>
</dbReference>
<feature type="domain" description="Methyl-accepting transducer" evidence="6">
    <location>
        <begin position="305"/>
        <end position="541"/>
    </location>
</feature>
<dbReference type="Pfam" id="PF00015">
    <property type="entry name" value="MCPsignal"/>
    <property type="match status" value="1"/>
</dbReference>
<comment type="subcellular location">
    <subcellularLocation>
        <location evidence="1">Cell inner membrane</location>
        <topology evidence="1">Multi-pass membrane protein</topology>
    </subcellularLocation>
</comment>
<dbReference type="PANTHER" id="PTHR32089">
    <property type="entry name" value="METHYL-ACCEPTING CHEMOTAXIS PROTEIN MCPB"/>
    <property type="match status" value="1"/>
</dbReference>
<dbReference type="SUPFAM" id="SSF58104">
    <property type="entry name" value="Methyl-accepting chemotaxis protein (MCP) signaling domain"/>
    <property type="match status" value="1"/>
</dbReference>
<accession>A0ABS7VPB3</accession>
<feature type="domain" description="T-SNARE coiled-coil homology" evidence="7">
    <location>
        <begin position="457"/>
        <end position="519"/>
    </location>
</feature>
<dbReference type="InterPro" id="IPR003660">
    <property type="entry name" value="HAMP_dom"/>
</dbReference>
<keyword evidence="2" id="KW-0997">Cell inner membrane</keyword>
<dbReference type="InterPro" id="IPR000727">
    <property type="entry name" value="T_SNARE_dom"/>
</dbReference>
<organism evidence="9 10">
    <name type="scientific">Microvirga puerhi</name>
    <dbReference type="NCBI Taxonomy" id="2876078"/>
    <lineage>
        <taxon>Bacteria</taxon>
        <taxon>Pseudomonadati</taxon>
        <taxon>Pseudomonadota</taxon>
        <taxon>Alphaproteobacteria</taxon>
        <taxon>Hyphomicrobiales</taxon>
        <taxon>Methylobacteriaceae</taxon>
        <taxon>Microvirga</taxon>
    </lineage>
</organism>
<reference evidence="9 10" key="1">
    <citation type="submission" date="2021-09" db="EMBL/GenBank/DDBJ databases">
        <title>The complete genome sequence of a new microorganism.</title>
        <authorList>
            <person name="Zi Z."/>
        </authorList>
    </citation>
    <scope>NUCLEOTIDE SEQUENCE [LARGE SCALE GENOMIC DNA]</scope>
    <source>
        <strain evidence="9 10">WGZ8</strain>
    </source>
</reference>
<dbReference type="SMART" id="SM00283">
    <property type="entry name" value="MA"/>
    <property type="match status" value="1"/>
</dbReference>
<dbReference type="PRINTS" id="PR00260">
    <property type="entry name" value="CHEMTRNSDUCR"/>
</dbReference>
<dbReference type="PROSITE" id="PS50111">
    <property type="entry name" value="CHEMOTAXIS_TRANSDUC_2"/>
    <property type="match status" value="1"/>
</dbReference>
<comment type="similarity">
    <text evidence="4">Belongs to the methyl-accepting chemotaxis (MCP) protein family.</text>
</comment>
<dbReference type="RefSeq" id="WP_224313762.1">
    <property type="nucleotide sequence ID" value="NZ_JAIRBM010000009.1"/>
</dbReference>
<proteinExistence type="inferred from homology"/>
<gene>
    <name evidence="9" type="ORF">K9B37_14005</name>
</gene>
<keyword evidence="10" id="KW-1185">Reference proteome</keyword>
<dbReference type="Pfam" id="PF12729">
    <property type="entry name" value="4HB_MCP_1"/>
    <property type="match status" value="1"/>
</dbReference>
<keyword evidence="3 5" id="KW-0807">Transducer</keyword>
<dbReference type="PROSITE" id="PS50885">
    <property type="entry name" value="HAMP"/>
    <property type="match status" value="1"/>
</dbReference>
<evidence type="ECO:0000256" key="5">
    <source>
        <dbReference type="PROSITE-ProRule" id="PRU00284"/>
    </source>
</evidence>
<dbReference type="Gene3D" id="6.10.340.10">
    <property type="match status" value="1"/>
</dbReference>
<name>A0ABS7VPB3_9HYPH</name>
<keyword evidence="2" id="KW-1003">Cell membrane</keyword>
<feature type="domain" description="HAMP" evidence="8">
    <location>
        <begin position="212"/>
        <end position="265"/>
    </location>
</feature>
<dbReference type="EMBL" id="JAIRBM010000009">
    <property type="protein sequence ID" value="MBZ6077389.1"/>
    <property type="molecule type" value="Genomic_DNA"/>
</dbReference>
<dbReference type="Gene3D" id="1.10.287.950">
    <property type="entry name" value="Methyl-accepting chemotaxis protein"/>
    <property type="match status" value="1"/>
</dbReference>
<evidence type="ECO:0000259" key="6">
    <source>
        <dbReference type="PROSITE" id="PS50111"/>
    </source>
</evidence>
<dbReference type="InterPro" id="IPR004090">
    <property type="entry name" value="Chemotax_Me-accpt_rcpt"/>
</dbReference>
<dbReference type="InterPro" id="IPR024478">
    <property type="entry name" value="HlyB_4HB_MCP"/>
</dbReference>
<evidence type="ECO:0000256" key="1">
    <source>
        <dbReference type="ARBA" id="ARBA00004429"/>
    </source>
</evidence>
<dbReference type="PROSITE" id="PS50192">
    <property type="entry name" value="T_SNARE"/>
    <property type="match status" value="1"/>
</dbReference>
<evidence type="ECO:0000256" key="4">
    <source>
        <dbReference type="ARBA" id="ARBA00029447"/>
    </source>
</evidence>
<evidence type="ECO:0000259" key="7">
    <source>
        <dbReference type="PROSITE" id="PS50192"/>
    </source>
</evidence>
<sequence length="561" mass="59725">MRALRSLSIRAKLIGTFSFFVLLLLVLGFISLRGLRDINQQTAEIADSWLVSSQRIGALNADVREFQTIVLRHMLANGEEAQEIEEGISWRLDNINESTRAYEKTIDRAEDRKQFEEFKKLWIDYDREARTVLELSRNGEVAKARDLNSQKAVPIAEQMSSALTRMTKWNRDNANAARTQASDVYSNVQSLTLGVLAIGTIVAMALATLLIRSISRGIASVTYPMGLLAQGDLAAAIPFRGQKTELGTIADAVQVFKEALIAKQAADEAAALEADAKMRRALKLDELTRRFEANVSALTEGLAGAATEMEMTAQGMTTIADQTNRQSVHVATAAAQTSANVQTVAAATEEMSISIQEIASQVTQSSHIASRAVDGAKRTNETVQALAGTAEKIGNVIALINNIAGQTNLLALNATIEAARAGEAGRGFAVVASEVKDLASQTAKATEEIGAQIVSVQQATQDVVAAIHEIAQTITEMSQISTGIAAAIEEQGAATQEISRNVQEAARGTEQVTGSIGEVQSGAGETGAAATQVLGAAQELARQSESLSREVADFLSDVKAA</sequence>
<protein>
    <submittedName>
        <fullName evidence="9">Methyl-accepting chemotaxis protein</fullName>
    </submittedName>
</protein>
<evidence type="ECO:0000313" key="9">
    <source>
        <dbReference type="EMBL" id="MBZ6077389.1"/>
    </source>
</evidence>
<evidence type="ECO:0000313" key="10">
    <source>
        <dbReference type="Proteomes" id="UP000704176"/>
    </source>
</evidence>
<dbReference type="InterPro" id="IPR004089">
    <property type="entry name" value="MCPsignal_dom"/>
</dbReference>
<comment type="caution">
    <text evidence="9">The sequence shown here is derived from an EMBL/GenBank/DDBJ whole genome shotgun (WGS) entry which is preliminary data.</text>
</comment>